<evidence type="ECO:0000256" key="1">
    <source>
        <dbReference type="SAM" id="Coils"/>
    </source>
</evidence>
<feature type="transmembrane region" description="Helical" evidence="3">
    <location>
        <begin position="188"/>
        <end position="208"/>
    </location>
</feature>
<feature type="transmembrane region" description="Helical" evidence="3">
    <location>
        <begin position="106"/>
        <end position="127"/>
    </location>
</feature>
<feature type="transmembrane region" description="Helical" evidence="3">
    <location>
        <begin position="352"/>
        <end position="371"/>
    </location>
</feature>
<dbReference type="PANTHER" id="PTHR38434">
    <property type="entry name" value="BLL2549 PROTEIN"/>
    <property type="match status" value="1"/>
</dbReference>
<feature type="transmembrane region" description="Helical" evidence="3">
    <location>
        <begin position="714"/>
        <end position="732"/>
    </location>
</feature>
<gene>
    <name evidence="4" type="ORF">AAG747_00930</name>
</gene>
<feature type="region of interest" description="Disordered" evidence="2">
    <location>
        <begin position="46"/>
        <end position="86"/>
    </location>
</feature>
<evidence type="ECO:0000256" key="2">
    <source>
        <dbReference type="SAM" id="MobiDB-lite"/>
    </source>
</evidence>
<reference evidence="4 5" key="1">
    <citation type="submission" date="2024-04" db="EMBL/GenBank/DDBJ databases">
        <title>Novel genus in family Flammeovirgaceae.</title>
        <authorList>
            <person name="Nguyen T.H."/>
            <person name="Vuong T.Q."/>
            <person name="Le H."/>
            <person name="Kim S.-G."/>
        </authorList>
    </citation>
    <scope>NUCLEOTIDE SEQUENCE [LARGE SCALE GENOMIC DNA]</scope>
    <source>
        <strain evidence="4 5">JCM 23209</strain>
    </source>
</reference>
<organism evidence="4 5">
    <name type="scientific">Rapidithrix thailandica</name>
    <dbReference type="NCBI Taxonomy" id="413964"/>
    <lineage>
        <taxon>Bacteria</taxon>
        <taxon>Pseudomonadati</taxon>
        <taxon>Bacteroidota</taxon>
        <taxon>Cytophagia</taxon>
        <taxon>Cytophagales</taxon>
        <taxon>Flammeovirgaceae</taxon>
        <taxon>Rapidithrix</taxon>
    </lineage>
</organism>
<accession>A0AAW9RNR4</accession>
<keyword evidence="3" id="KW-0472">Membrane</keyword>
<keyword evidence="3" id="KW-0812">Transmembrane</keyword>
<keyword evidence="1" id="KW-0175">Coiled coil</keyword>
<feature type="transmembrane region" description="Helical" evidence="3">
    <location>
        <begin position="551"/>
        <end position="570"/>
    </location>
</feature>
<feature type="transmembrane region" description="Helical" evidence="3">
    <location>
        <begin position="162"/>
        <end position="182"/>
    </location>
</feature>
<feature type="transmembrane region" description="Helical" evidence="3">
    <location>
        <begin position="744"/>
        <end position="761"/>
    </location>
</feature>
<feature type="transmembrane region" description="Helical" evidence="3">
    <location>
        <begin position="494"/>
        <end position="516"/>
    </location>
</feature>
<dbReference type="Proteomes" id="UP001403385">
    <property type="component" value="Unassembled WGS sequence"/>
</dbReference>
<evidence type="ECO:0000313" key="4">
    <source>
        <dbReference type="EMBL" id="MEN7546449.1"/>
    </source>
</evidence>
<keyword evidence="5" id="KW-1185">Reference proteome</keyword>
<feature type="transmembrane region" description="Helical" evidence="3">
    <location>
        <begin position="380"/>
        <end position="398"/>
    </location>
</feature>
<feature type="transmembrane region" description="Helical" evidence="3">
    <location>
        <begin position="464"/>
        <end position="482"/>
    </location>
</feature>
<feature type="coiled-coil region" evidence="1">
    <location>
        <begin position="8"/>
        <end position="35"/>
    </location>
</feature>
<feature type="transmembrane region" description="Helical" evidence="3">
    <location>
        <begin position="290"/>
        <end position="311"/>
    </location>
</feature>
<feature type="transmembrane region" description="Helical" evidence="3">
    <location>
        <begin position="318"/>
        <end position="337"/>
    </location>
</feature>
<dbReference type="InterPro" id="IPR019286">
    <property type="entry name" value="DUF2339_TM"/>
</dbReference>
<dbReference type="PANTHER" id="PTHR38434:SF1">
    <property type="entry name" value="BLL2549 PROTEIN"/>
    <property type="match status" value="1"/>
</dbReference>
<dbReference type="RefSeq" id="WP_346819236.1">
    <property type="nucleotide sequence ID" value="NZ_JBDKWZ010000001.1"/>
</dbReference>
<feature type="transmembrane region" description="Helical" evidence="3">
    <location>
        <begin position="264"/>
        <end position="284"/>
    </location>
</feature>
<feature type="transmembrane region" description="Helical" evidence="3">
    <location>
        <begin position="577"/>
        <end position="601"/>
    </location>
</feature>
<feature type="transmembrane region" description="Helical" evidence="3">
    <location>
        <begin position="656"/>
        <end position="677"/>
    </location>
</feature>
<evidence type="ECO:0000313" key="5">
    <source>
        <dbReference type="Proteomes" id="UP001403385"/>
    </source>
</evidence>
<proteinExistence type="predicted"/>
<dbReference type="Pfam" id="PF10101">
    <property type="entry name" value="DUF2339"/>
    <property type="match status" value="1"/>
</dbReference>
<name>A0AAW9RNR4_9BACT</name>
<comment type="caution">
    <text evidence="4">The sequence shown here is derived from an EMBL/GenBank/DDBJ whole genome shotgun (WGS) entry which is preliminary data.</text>
</comment>
<feature type="transmembrane region" description="Helical" evidence="3">
    <location>
        <begin position="238"/>
        <end position="257"/>
    </location>
</feature>
<feature type="transmembrane region" description="Helical" evidence="3">
    <location>
        <begin position="689"/>
        <end position="707"/>
    </location>
</feature>
<feature type="transmembrane region" description="Helical" evidence="3">
    <location>
        <begin position="215"/>
        <end position="232"/>
    </location>
</feature>
<feature type="transmembrane region" description="Helical" evidence="3">
    <location>
        <begin position="621"/>
        <end position="644"/>
    </location>
</feature>
<evidence type="ECO:0000256" key="3">
    <source>
        <dbReference type="SAM" id="Phobius"/>
    </source>
</evidence>
<feature type="transmembrane region" description="Helical" evidence="3">
    <location>
        <begin position="139"/>
        <end position="155"/>
    </location>
</feature>
<feature type="compositionally biased region" description="Polar residues" evidence="2">
    <location>
        <begin position="60"/>
        <end position="85"/>
    </location>
</feature>
<dbReference type="EMBL" id="JBDKWZ010000001">
    <property type="protein sequence ID" value="MEN7546449.1"/>
    <property type="molecule type" value="Genomic_DNA"/>
</dbReference>
<protein>
    <submittedName>
        <fullName evidence="4">DUF2339 domain-containing protein</fullName>
    </submittedName>
</protein>
<keyword evidence="3" id="KW-1133">Transmembrane helix</keyword>
<sequence length="771" mass="87081">MAEDPNKLNELLARINSLQNRQEHFQREINQLKAEVLTLQLSSTIKQKKETVSSPPPVRQESTPQKETVSAKTVTPVSAKPSSPEQKIKFPKVGKSNLEEFIGGNLINKVGILILIIGVAIGIKYAIDNELINPLTRIVLGYLTGFGLLGFAAKLKKKYHNFSAVLLSGAMAILYFVTFAAYDFYALIPQLLTFGIMVIFTGFTVFAAIQYNQKIIAHIGLVGAYAVPFLLSEGSGKVVVLFSYVALVNLGILAVAFQKYWKSLYYSAFGFTWIIFASWLAFNYSAENHLAIALSFSFIYFIIFYAVTLGYKLIRNEALVASDVIMMLLNAFLHYGFGFSSLNSHALGDELLGLYTLANGVIHFGVSYYLYKQKKADRNLFYLTTGMVLTFITLAIPVQLDGNWVTLLWAGEAILMCWIGRAKKVTFYERLSYVLMILAFFSLQEDLEKAYSFSQLDITPVFNIHFLTAMLVAGAFAGILYLQKKKYPVQATTLNWLGKIMMFAIPAMFLLTLYIAGYMEIANGMDQLYDASIIQLGDTVLYNFDLIHYKTLWLLNFSLLFIAVVSWVNIRKLQNNTLTYVTLLLSVITLCLFYTTGLLALGELRESYLSQLHEEYYQRGVLNILIKYLSFGFAGSVVYTCFLYSRHIIKTSNFRIAIDALFYLSLLVFCSNELVQWMDLMKSTQSDKLGLSILWGVFSLVVILLGFKQNKKHLRIGAICLFSVTLLKLFFYDIAHLDTLAKTMVFVSLGILLLVISFLYNKYKNTLLDEK</sequence>
<dbReference type="AlphaFoldDB" id="A0AAW9RNR4"/>